<organism evidence="2 3">
    <name type="scientific">Naematelia encephala</name>
    <dbReference type="NCBI Taxonomy" id="71784"/>
    <lineage>
        <taxon>Eukaryota</taxon>
        <taxon>Fungi</taxon>
        <taxon>Dikarya</taxon>
        <taxon>Basidiomycota</taxon>
        <taxon>Agaricomycotina</taxon>
        <taxon>Tremellomycetes</taxon>
        <taxon>Tremellales</taxon>
        <taxon>Naemateliaceae</taxon>
        <taxon>Naematelia</taxon>
    </lineage>
</organism>
<reference evidence="2 3" key="1">
    <citation type="submission" date="2016-07" db="EMBL/GenBank/DDBJ databases">
        <title>Pervasive Adenine N6-methylation of Active Genes in Fungi.</title>
        <authorList>
            <consortium name="DOE Joint Genome Institute"/>
            <person name="Mondo S.J."/>
            <person name="Dannebaum R.O."/>
            <person name="Kuo R.C."/>
            <person name="Labutti K."/>
            <person name="Haridas S."/>
            <person name="Kuo A."/>
            <person name="Salamov A."/>
            <person name="Ahrendt S.R."/>
            <person name="Lipzen A."/>
            <person name="Sullivan W."/>
            <person name="Andreopoulos W.B."/>
            <person name="Clum A."/>
            <person name="Lindquist E."/>
            <person name="Daum C."/>
            <person name="Ramamoorthy G.K."/>
            <person name="Gryganskyi A."/>
            <person name="Culley D."/>
            <person name="Magnuson J.K."/>
            <person name="James T.Y."/>
            <person name="O'Malley M.A."/>
            <person name="Stajich J.E."/>
            <person name="Spatafora J.W."/>
            <person name="Visel A."/>
            <person name="Grigoriev I.V."/>
        </authorList>
    </citation>
    <scope>NUCLEOTIDE SEQUENCE [LARGE SCALE GENOMIC DNA]</scope>
    <source>
        <strain evidence="2 3">68-887.2</strain>
    </source>
</reference>
<protein>
    <submittedName>
        <fullName evidence="2">Uncharacterized protein</fullName>
    </submittedName>
</protein>
<dbReference type="PANTHER" id="PTHR28031:SF1">
    <property type="entry name" value="PROLINE-RICH PROTEIN HUA1"/>
    <property type="match status" value="1"/>
</dbReference>
<keyword evidence="3" id="KW-1185">Reference proteome</keyword>
<evidence type="ECO:0000256" key="1">
    <source>
        <dbReference type="SAM" id="MobiDB-lite"/>
    </source>
</evidence>
<dbReference type="EMBL" id="MCFC01000001">
    <property type="protein sequence ID" value="ORY35559.1"/>
    <property type="molecule type" value="Genomic_DNA"/>
</dbReference>
<gene>
    <name evidence="2" type="ORF">BCR39DRAFT_20512</name>
</gene>
<dbReference type="GO" id="GO:0005737">
    <property type="term" value="C:cytoplasm"/>
    <property type="evidence" value="ECO:0007669"/>
    <property type="project" value="TreeGrafter"/>
</dbReference>
<sequence>MSETYAPPPHPPPASSRPAALQSEQDDIPDDPPPAYTPSADPGQTRIQSGPSHVDFSGPPPIPSRLENNITGVGVGYEPRPQHTGPNGPTGFGGGAGGLPPPPIHPDRTGASHYGKGDGSSPSTPVGNMGIPSSSGSNRPPPPQDTSPTEIPTPGRPLLHRGQLLIYPKGYFCHKCGNTGYKANDPSNPHESVGPTFVLPCPTWAVNTLLV</sequence>
<feature type="compositionally biased region" description="Pro residues" evidence="1">
    <location>
        <begin position="1"/>
        <end position="15"/>
    </location>
</feature>
<evidence type="ECO:0000313" key="3">
    <source>
        <dbReference type="Proteomes" id="UP000193986"/>
    </source>
</evidence>
<evidence type="ECO:0000313" key="2">
    <source>
        <dbReference type="EMBL" id="ORY35559.1"/>
    </source>
</evidence>
<name>A0A1Y2BLB8_9TREE</name>
<dbReference type="OrthoDB" id="2405700at2759"/>
<dbReference type="InterPro" id="IPR038910">
    <property type="entry name" value="Hua1-like"/>
</dbReference>
<comment type="caution">
    <text evidence="2">The sequence shown here is derived from an EMBL/GenBank/DDBJ whole genome shotgun (WGS) entry which is preliminary data.</text>
</comment>
<dbReference type="InParanoid" id="A0A1Y2BLB8"/>
<feature type="region of interest" description="Disordered" evidence="1">
    <location>
        <begin position="1"/>
        <end position="158"/>
    </location>
</feature>
<feature type="compositionally biased region" description="Gly residues" evidence="1">
    <location>
        <begin position="88"/>
        <end position="98"/>
    </location>
</feature>
<dbReference type="STRING" id="71784.A0A1Y2BLB8"/>
<dbReference type="PANTHER" id="PTHR28031">
    <property type="entry name" value="PROLINE-RICH PROTEIN HUA1"/>
    <property type="match status" value="1"/>
</dbReference>
<accession>A0A1Y2BLB8</accession>
<dbReference type="Proteomes" id="UP000193986">
    <property type="component" value="Unassembled WGS sequence"/>
</dbReference>
<dbReference type="AlphaFoldDB" id="A0A1Y2BLB8"/>
<proteinExistence type="predicted"/>